<keyword evidence="2" id="KW-1185">Reference proteome</keyword>
<evidence type="ECO:0008006" key="3">
    <source>
        <dbReference type="Google" id="ProtNLM"/>
    </source>
</evidence>
<protein>
    <recommendedName>
        <fullName evidence="3">Retrotransposon gag domain-containing protein</fullName>
    </recommendedName>
</protein>
<evidence type="ECO:0000313" key="2">
    <source>
        <dbReference type="Proteomes" id="UP000000600"/>
    </source>
</evidence>
<dbReference type="Proteomes" id="UP000000600">
    <property type="component" value="Unassembled WGS sequence"/>
</dbReference>
<accession>A0CWD2</accession>
<name>A0CWD2_PARTE</name>
<evidence type="ECO:0000313" key="1">
    <source>
        <dbReference type="EMBL" id="CAK75099.1"/>
    </source>
</evidence>
<reference evidence="1 2" key="1">
    <citation type="journal article" date="2006" name="Nature">
        <title>Global trends of whole-genome duplications revealed by the ciliate Paramecium tetraurelia.</title>
        <authorList>
            <consortium name="Genoscope"/>
            <person name="Aury J.-M."/>
            <person name="Jaillon O."/>
            <person name="Duret L."/>
            <person name="Noel B."/>
            <person name="Jubin C."/>
            <person name="Porcel B.M."/>
            <person name="Segurens B."/>
            <person name="Daubin V."/>
            <person name="Anthouard V."/>
            <person name="Aiach N."/>
            <person name="Arnaiz O."/>
            <person name="Billaut A."/>
            <person name="Beisson J."/>
            <person name="Blanc I."/>
            <person name="Bouhouche K."/>
            <person name="Camara F."/>
            <person name="Duharcourt S."/>
            <person name="Guigo R."/>
            <person name="Gogendeau D."/>
            <person name="Katinka M."/>
            <person name="Keller A.-M."/>
            <person name="Kissmehl R."/>
            <person name="Klotz C."/>
            <person name="Koll F."/>
            <person name="Le Moue A."/>
            <person name="Lepere C."/>
            <person name="Malinsky S."/>
            <person name="Nowacki M."/>
            <person name="Nowak J.K."/>
            <person name="Plattner H."/>
            <person name="Poulain J."/>
            <person name="Ruiz F."/>
            <person name="Serrano V."/>
            <person name="Zagulski M."/>
            <person name="Dessen P."/>
            <person name="Betermier M."/>
            <person name="Weissenbach J."/>
            <person name="Scarpelli C."/>
            <person name="Schachter V."/>
            <person name="Sperling L."/>
            <person name="Meyer E."/>
            <person name="Cohen J."/>
            <person name="Wincker P."/>
        </authorList>
    </citation>
    <scope>NUCLEOTIDE SEQUENCE [LARGE SCALE GENOMIC DNA]</scope>
    <source>
        <strain evidence="1 2">Stock d4-2</strain>
    </source>
</reference>
<dbReference type="KEGG" id="ptm:GSPATT00001301001"/>
<proteinExistence type="predicted"/>
<dbReference type="RefSeq" id="XP_001442496.1">
    <property type="nucleotide sequence ID" value="XM_001442459.1"/>
</dbReference>
<dbReference type="HOGENOM" id="CLU_2163306_0_0_1"/>
<dbReference type="GeneID" id="5028281"/>
<dbReference type="InParanoid" id="A0CWD2"/>
<dbReference type="AlphaFoldDB" id="A0CWD2"/>
<organism evidence="1 2">
    <name type="scientific">Paramecium tetraurelia</name>
    <dbReference type="NCBI Taxonomy" id="5888"/>
    <lineage>
        <taxon>Eukaryota</taxon>
        <taxon>Sar</taxon>
        <taxon>Alveolata</taxon>
        <taxon>Ciliophora</taxon>
        <taxon>Intramacronucleata</taxon>
        <taxon>Oligohymenophorea</taxon>
        <taxon>Peniculida</taxon>
        <taxon>Parameciidae</taxon>
        <taxon>Paramecium</taxon>
    </lineage>
</organism>
<sequence length="111" mass="13200">MRIATGMGLTNNGNVEFWNDFIEQFRIQLKTINEDLFTQSLQVITQQNVTSLELYEAEIEYYIINSTLELKTQCLSMQLWRENNQDHNNYTPNQNKISMKCNCLEMIQFYT</sequence>
<dbReference type="EMBL" id="CT868207">
    <property type="protein sequence ID" value="CAK75099.1"/>
    <property type="molecule type" value="Genomic_DNA"/>
</dbReference>
<gene>
    <name evidence="1" type="ORF">GSPATT00001301001</name>
</gene>